<feature type="domain" description="DUF2399" evidence="2">
    <location>
        <begin position="276"/>
        <end position="428"/>
    </location>
</feature>
<dbReference type="InterPro" id="IPR024465">
    <property type="entry name" value="DUF2399"/>
</dbReference>
<reference evidence="5" key="1">
    <citation type="journal article" date="2019" name="Int. J. Syst. Evol. Microbiol.">
        <title>The Global Catalogue of Microorganisms (GCM) 10K type strain sequencing project: providing services to taxonomists for standard genome sequencing and annotation.</title>
        <authorList>
            <consortium name="The Broad Institute Genomics Platform"/>
            <consortium name="The Broad Institute Genome Sequencing Center for Infectious Disease"/>
            <person name="Wu L."/>
            <person name="Ma J."/>
        </authorList>
    </citation>
    <scope>NUCLEOTIDE SEQUENCE [LARGE SCALE GENOMIC DNA]</scope>
    <source>
        <strain evidence="5">JCM 18324</strain>
    </source>
</reference>
<keyword evidence="5" id="KW-1185">Reference proteome</keyword>
<evidence type="ECO:0000313" key="4">
    <source>
        <dbReference type="EMBL" id="GAA4785742.1"/>
    </source>
</evidence>
<dbReference type="EMBL" id="BAABJV010000011">
    <property type="protein sequence ID" value="GAA4785742.1"/>
    <property type="molecule type" value="Genomic_DNA"/>
</dbReference>
<dbReference type="Pfam" id="PF11796">
    <property type="entry name" value="DUF3323"/>
    <property type="match status" value="1"/>
</dbReference>
<dbReference type="Proteomes" id="UP001501147">
    <property type="component" value="Unassembled WGS sequence"/>
</dbReference>
<feature type="region of interest" description="Disordered" evidence="1">
    <location>
        <begin position="1"/>
        <end position="21"/>
    </location>
</feature>
<evidence type="ECO:0000256" key="1">
    <source>
        <dbReference type="SAM" id="MobiDB-lite"/>
    </source>
</evidence>
<proteinExistence type="predicted"/>
<feature type="domain" description="Conserved hypothetical protein CHP02679 N terminus" evidence="3">
    <location>
        <begin position="54"/>
        <end position="260"/>
    </location>
</feature>
<evidence type="ECO:0008006" key="6">
    <source>
        <dbReference type="Google" id="ProtNLM"/>
    </source>
</evidence>
<accession>A0ABP9ASU1</accession>
<name>A0ABP9ASU1_9ACTN</name>
<organism evidence="4 5">
    <name type="scientific">Streptomyces sanyensis</name>
    <dbReference type="NCBI Taxonomy" id="568869"/>
    <lineage>
        <taxon>Bacteria</taxon>
        <taxon>Bacillati</taxon>
        <taxon>Actinomycetota</taxon>
        <taxon>Actinomycetes</taxon>
        <taxon>Kitasatosporales</taxon>
        <taxon>Streptomycetaceae</taxon>
        <taxon>Streptomyces</taxon>
    </lineage>
</organism>
<evidence type="ECO:0000259" key="2">
    <source>
        <dbReference type="Pfam" id="PF09664"/>
    </source>
</evidence>
<dbReference type="InterPro" id="IPR024466">
    <property type="entry name" value="CHP02679_N"/>
</dbReference>
<comment type="caution">
    <text evidence="4">The sequence shown here is derived from an EMBL/GenBank/DDBJ whole genome shotgun (WGS) entry which is preliminary data.</text>
</comment>
<evidence type="ECO:0000313" key="5">
    <source>
        <dbReference type="Proteomes" id="UP001501147"/>
    </source>
</evidence>
<sequence length="436" mass="45542">MGLTHDGPAAPGAGPEPVLHGTVDMPRLRRLLGVPELEWLVERVRGRLVAGQPLTGAVSLADPTDGQRSAVERLLARAPGGGRSLTVRLEAVAAVLSRSGVSPDGLAAAVTALTGPVTPLARIRAEEEAAWDRAHTPLDALVRDRPELAAWAARVRADGLARRLGRTPDSVHTLLTGVCAGLRALPADPAVSLAAFAARVLGSAHALDDGTPEATLTLSGIRALTGFADGSGAEWRREVWASAGVLKDELSSTVLTLSLRGTPALDWTAGQGEPAVLTLRQLTRRPFSVASPVVRICENPTVLAAAADALGPDCPPLVCLQGQPSAAALALLRHLHGNGSALHYHGDFDWGGLRIAGALLRRVPWRPWRYSAADYRAALAVSDPQLPPRPLTGVRTDSPWDPDLAGALAEAGIRVEEERELDLLLADLGGAPRGGP</sequence>
<dbReference type="InterPro" id="IPR013495">
    <property type="entry name" value="CHP02679"/>
</dbReference>
<dbReference type="RefSeq" id="WP_345614828.1">
    <property type="nucleotide sequence ID" value="NZ_BAABJV010000011.1"/>
</dbReference>
<dbReference type="Pfam" id="PF09664">
    <property type="entry name" value="DUF2399"/>
    <property type="match status" value="1"/>
</dbReference>
<gene>
    <name evidence="4" type="ORF">GCM10023329_40510</name>
</gene>
<evidence type="ECO:0000259" key="3">
    <source>
        <dbReference type="Pfam" id="PF11796"/>
    </source>
</evidence>
<dbReference type="NCBIfam" id="TIGR02679">
    <property type="entry name" value="TIGR02679 family protein"/>
    <property type="match status" value="1"/>
</dbReference>
<protein>
    <recommendedName>
        <fullName evidence="6">TIGR02679 family protein</fullName>
    </recommendedName>
</protein>